<name>A0A086AMR3_FLAHY</name>
<dbReference type="EMBL" id="MUGY01000027">
    <property type="protein sequence ID" value="OXA90857.1"/>
    <property type="molecule type" value="Genomic_DNA"/>
</dbReference>
<dbReference type="OrthoDB" id="9993071at2"/>
<gene>
    <name evidence="3" type="ORF">B0A62_18750</name>
    <name evidence="2" type="ORF">IW20_06815</name>
</gene>
<evidence type="ECO:0000313" key="5">
    <source>
        <dbReference type="Proteomes" id="UP000198424"/>
    </source>
</evidence>
<proteinExistence type="predicted"/>
<feature type="transmembrane region" description="Helical" evidence="1">
    <location>
        <begin position="30"/>
        <end position="52"/>
    </location>
</feature>
<reference evidence="3 5" key="2">
    <citation type="submission" date="2016-11" db="EMBL/GenBank/DDBJ databases">
        <title>Whole genomes of Flavobacteriaceae.</title>
        <authorList>
            <person name="Stine C."/>
            <person name="Li C."/>
            <person name="Tadesse D."/>
        </authorList>
    </citation>
    <scope>NUCLEOTIDE SEQUENCE [LARGE SCALE GENOMIC DNA]</scope>
    <source>
        <strain evidence="3 5">ATCC 29551</strain>
    </source>
</reference>
<accession>A0A086AMR3</accession>
<evidence type="ECO:0000313" key="2">
    <source>
        <dbReference type="EMBL" id="KFF17977.1"/>
    </source>
</evidence>
<dbReference type="eggNOG" id="ENOG502ZS24">
    <property type="taxonomic scope" value="Bacteria"/>
</dbReference>
<dbReference type="Proteomes" id="UP000028712">
    <property type="component" value="Unassembled WGS sequence"/>
</dbReference>
<reference evidence="2 4" key="1">
    <citation type="submission" date="2014-07" db="EMBL/GenBank/DDBJ databases">
        <title>Genome of Flavobacterium hydatis DSM 2063.</title>
        <authorList>
            <person name="Pipes S.E."/>
            <person name="Stropko S.J."/>
            <person name="Newman J.D."/>
        </authorList>
    </citation>
    <scope>NUCLEOTIDE SEQUENCE [LARGE SCALE GENOMIC DNA]</scope>
    <source>
        <strain evidence="2 4">DSM 2063</strain>
    </source>
</reference>
<evidence type="ECO:0000256" key="1">
    <source>
        <dbReference type="SAM" id="Phobius"/>
    </source>
</evidence>
<feature type="transmembrane region" description="Helical" evidence="1">
    <location>
        <begin position="169"/>
        <end position="191"/>
    </location>
</feature>
<keyword evidence="1" id="KW-1133">Transmembrane helix</keyword>
<dbReference type="RefSeq" id="WP_035620147.1">
    <property type="nucleotide sequence ID" value="NZ_JBEWQG010000010.1"/>
</dbReference>
<keyword evidence="1" id="KW-0472">Membrane</keyword>
<feature type="transmembrane region" description="Helical" evidence="1">
    <location>
        <begin position="7"/>
        <end position="24"/>
    </location>
</feature>
<feature type="transmembrane region" description="Helical" evidence="1">
    <location>
        <begin position="84"/>
        <end position="105"/>
    </location>
</feature>
<evidence type="ECO:0000313" key="3">
    <source>
        <dbReference type="EMBL" id="OXA90857.1"/>
    </source>
</evidence>
<dbReference type="EMBL" id="JPRM01000007">
    <property type="protein sequence ID" value="KFF17977.1"/>
    <property type="molecule type" value="Genomic_DNA"/>
</dbReference>
<comment type="caution">
    <text evidence="2">The sequence shown here is derived from an EMBL/GenBank/DDBJ whole genome shotgun (WGS) entry which is preliminary data.</text>
</comment>
<keyword evidence="1" id="KW-0812">Transmembrane</keyword>
<dbReference type="AlphaFoldDB" id="A0A086AMR3"/>
<evidence type="ECO:0000313" key="4">
    <source>
        <dbReference type="Proteomes" id="UP000028712"/>
    </source>
</evidence>
<dbReference type="Proteomes" id="UP000198424">
    <property type="component" value="Unassembled WGS sequence"/>
</dbReference>
<protein>
    <submittedName>
        <fullName evidence="2">Uncharacterized protein</fullName>
    </submittedName>
</protein>
<feature type="transmembrane region" description="Helical" evidence="1">
    <location>
        <begin position="144"/>
        <end position="163"/>
    </location>
</feature>
<feature type="transmembrane region" description="Helical" evidence="1">
    <location>
        <begin position="111"/>
        <end position="132"/>
    </location>
</feature>
<sequence>MKSITHYAFILIVMLFNLITIKYADSELLNTILLLSIFNTMTFPILYLFIAIETIVSKPSEKYNAFYVSNSRTNKKTTQVINELFYILKQPTTIILFSFPFLFLLSPGVNISIAVCINIVFIFFALLNLLIISILTKSFYEKNFYVLICILDILLTTTTATVAFTNKNIFNITLSLIGLSFLSILLMVYFIKRNFTKISSRVQTN</sequence>
<keyword evidence="5" id="KW-1185">Reference proteome</keyword>
<organism evidence="2 4">
    <name type="scientific">Flavobacterium hydatis</name>
    <name type="common">Cytophaga aquatilis</name>
    <dbReference type="NCBI Taxonomy" id="991"/>
    <lineage>
        <taxon>Bacteria</taxon>
        <taxon>Pseudomonadati</taxon>
        <taxon>Bacteroidota</taxon>
        <taxon>Flavobacteriia</taxon>
        <taxon>Flavobacteriales</taxon>
        <taxon>Flavobacteriaceae</taxon>
        <taxon>Flavobacterium</taxon>
    </lineage>
</organism>